<dbReference type="Proteomes" id="UP001230156">
    <property type="component" value="Unassembled WGS sequence"/>
</dbReference>
<accession>A0ABU0YMP0</accession>
<evidence type="ECO:0008006" key="4">
    <source>
        <dbReference type="Google" id="ProtNLM"/>
    </source>
</evidence>
<feature type="transmembrane region" description="Helical" evidence="1">
    <location>
        <begin position="72"/>
        <end position="92"/>
    </location>
</feature>
<organism evidence="2 3">
    <name type="scientific">Dongia sedimenti</name>
    <dbReference type="NCBI Taxonomy" id="3064282"/>
    <lineage>
        <taxon>Bacteria</taxon>
        <taxon>Pseudomonadati</taxon>
        <taxon>Pseudomonadota</taxon>
        <taxon>Alphaproteobacteria</taxon>
        <taxon>Rhodospirillales</taxon>
        <taxon>Dongiaceae</taxon>
        <taxon>Dongia</taxon>
    </lineage>
</organism>
<dbReference type="RefSeq" id="WP_379956448.1">
    <property type="nucleotide sequence ID" value="NZ_JAUYVI010000004.1"/>
</dbReference>
<name>A0ABU0YMP0_9PROT</name>
<keyword evidence="1" id="KW-1133">Transmembrane helix</keyword>
<feature type="transmembrane region" description="Helical" evidence="1">
    <location>
        <begin position="116"/>
        <end position="141"/>
    </location>
</feature>
<evidence type="ECO:0000313" key="3">
    <source>
        <dbReference type="Proteomes" id="UP001230156"/>
    </source>
</evidence>
<keyword evidence="3" id="KW-1185">Reference proteome</keyword>
<proteinExistence type="predicted"/>
<gene>
    <name evidence="2" type="ORF">Q8A70_14900</name>
</gene>
<comment type="caution">
    <text evidence="2">The sequence shown here is derived from an EMBL/GenBank/DDBJ whole genome shotgun (WGS) entry which is preliminary data.</text>
</comment>
<keyword evidence="1" id="KW-0472">Membrane</keyword>
<sequence length="259" mass="27844">MIVEPKRDILLGPLLRAGLRRSWAARDHFLRLAIIPLAVMLIILVPLQQVVVQMIIDAQANRIPEDGGPMPQIALLALGYAAALNVFAVNWLRQLTLGMSGAPGVGLSLSGRHLRFFLLIMATSFGSGILAVILMLVLSAFGGAGRWAALMASMLIWGALIVRISPSWIGIALDAPMRLGTAWRRTAGQGFKLLIALLAVEVPLLFVQQVVGGLFEATGFIQVAPLTFILITAVFQLVGTAVQLAILVTAFPHFLRETV</sequence>
<dbReference type="EMBL" id="JAUYVI010000004">
    <property type="protein sequence ID" value="MDQ7248972.1"/>
    <property type="molecule type" value="Genomic_DNA"/>
</dbReference>
<keyword evidence="1" id="KW-0812">Transmembrane</keyword>
<evidence type="ECO:0000313" key="2">
    <source>
        <dbReference type="EMBL" id="MDQ7248972.1"/>
    </source>
</evidence>
<evidence type="ECO:0000256" key="1">
    <source>
        <dbReference type="SAM" id="Phobius"/>
    </source>
</evidence>
<feature type="transmembrane region" description="Helical" evidence="1">
    <location>
        <begin position="227"/>
        <end position="251"/>
    </location>
</feature>
<feature type="transmembrane region" description="Helical" evidence="1">
    <location>
        <begin position="193"/>
        <end position="215"/>
    </location>
</feature>
<reference evidence="3" key="1">
    <citation type="submission" date="2023-08" db="EMBL/GenBank/DDBJ databases">
        <title>Rhodospirillaceae gen. nov., a novel taxon isolated from the Yangtze River Yuezi River estuary sludge.</title>
        <authorList>
            <person name="Ruan L."/>
        </authorList>
    </citation>
    <scope>NUCLEOTIDE SEQUENCE [LARGE SCALE GENOMIC DNA]</scope>
    <source>
        <strain evidence="3">R-7</strain>
    </source>
</reference>
<feature type="transmembrane region" description="Helical" evidence="1">
    <location>
        <begin position="29"/>
        <end position="52"/>
    </location>
</feature>
<feature type="transmembrane region" description="Helical" evidence="1">
    <location>
        <begin position="147"/>
        <end position="173"/>
    </location>
</feature>
<protein>
    <recommendedName>
        <fullName evidence="4">Integral membrane protein</fullName>
    </recommendedName>
</protein>